<evidence type="ECO:0000259" key="1">
    <source>
        <dbReference type="PROSITE" id="PS50234"/>
    </source>
</evidence>
<dbReference type="Pfam" id="PF00092">
    <property type="entry name" value="VWA"/>
    <property type="match status" value="1"/>
</dbReference>
<evidence type="ECO:0000313" key="2">
    <source>
        <dbReference type="EMBL" id="VDO81184.1"/>
    </source>
</evidence>
<dbReference type="AlphaFoldDB" id="A0A183I9E3"/>
<dbReference type="InterPro" id="IPR002035">
    <property type="entry name" value="VWF_A"/>
</dbReference>
<feature type="domain" description="VWFA" evidence="1">
    <location>
        <begin position="3"/>
        <end position="73"/>
    </location>
</feature>
<dbReference type="Proteomes" id="UP000270296">
    <property type="component" value="Unassembled WGS sequence"/>
</dbReference>
<reference evidence="2" key="2">
    <citation type="submission" date="2018-11" db="EMBL/GenBank/DDBJ databases">
        <authorList>
            <consortium name="Pathogen Informatics"/>
        </authorList>
    </citation>
    <scope>NUCLEOTIDE SEQUENCE [LARGE SCALE GENOMIC DNA]</scope>
</reference>
<evidence type="ECO:0000313" key="4">
    <source>
        <dbReference type="WBParaSite" id="SBAD_0000025101-mRNA-1"/>
    </source>
</evidence>
<dbReference type="EMBL" id="UZAM01000443">
    <property type="protein sequence ID" value="VDO81184.1"/>
    <property type="molecule type" value="Genomic_DNA"/>
</dbReference>
<gene>
    <name evidence="2" type="ORF">SBAD_LOCUS237</name>
</gene>
<accession>A0A183I9E3</accession>
<dbReference type="Gene3D" id="3.40.50.410">
    <property type="entry name" value="von Willebrand factor, type A domain"/>
    <property type="match status" value="1"/>
</dbReference>
<dbReference type="SUPFAM" id="SSF53300">
    <property type="entry name" value="vWA-like"/>
    <property type="match status" value="1"/>
</dbReference>
<reference evidence="4" key="1">
    <citation type="submission" date="2016-06" db="UniProtKB">
        <authorList>
            <consortium name="WormBaseParasite"/>
        </authorList>
    </citation>
    <scope>IDENTIFICATION</scope>
</reference>
<protein>
    <submittedName>
        <fullName evidence="4">VWFA domain-containing protein</fullName>
    </submittedName>
</protein>
<dbReference type="InterPro" id="IPR036465">
    <property type="entry name" value="vWFA_dom_sf"/>
</dbReference>
<evidence type="ECO:0000313" key="3">
    <source>
        <dbReference type="Proteomes" id="UP000270296"/>
    </source>
</evidence>
<dbReference type="OrthoDB" id="6132182at2759"/>
<dbReference type="PROSITE" id="PS50234">
    <property type="entry name" value="VWFA"/>
    <property type="match status" value="1"/>
</dbReference>
<keyword evidence="3" id="KW-1185">Reference proteome</keyword>
<sequence>MADVIFILDASDSVKKAFPEQVKLVADIIDDLKVAPNAQRVAAIEYSSENLQKILFPFDKYMTSAAVKGAVESKCIFLNLTVIIFEYEAKSSHRWLYTGIKS</sequence>
<dbReference type="WBParaSite" id="SBAD_0000025101-mRNA-1">
    <property type="protein sequence ID" value="SBAD_0000025101-mRNA-1"/>
    <property type="gene ID" value="SBAD_0000025101"/>
</dbReference>
<organism evidence="4">
    <name type="scientific">Soboliphyme baturini</name>
    <dbReference type="NCBI Taxonomy" id="241478"/>
    <lineage>
        <taxon>Eukaryota</taxon>
        <taxon>Metazoa</taxon>
        <taxon>Ecdysozoa</taxon>
        <taxon>Nematoda</taxon>
        <taxon>Enoplea</taxon>
        <taxon>Dorylaimia</taxon>
        <taxon>Dioctophymatida</taxon>
        <taxon>Dioctophymatoidea</taxon>
        <taxon>Soboliphymatidae</taxon>
        <taxon>Soboliphyme</taxon>
    </lineage>
</organism>
<proteinExistence type="predicted"/>
<name>A0A183I9E3_9BILA</name>